<evidence type="ECO:0000256" key="1">
    <source>
        <dbReference type="ARBA" id="ARBA00004167"/>
    </source>
</evidence>
<dbReference type="Proteomes" id="UP000291000">
    <property type="component" value="Unassembled WGS sequence"/>
</dbReference>
<evidence type="ECO:0000256" key="3">
    <source>
        <dbReference type="ARBA" id="ARBA00007710"/>
    </source>
</evidence>
<reference evidence="11" key="2">
    <citation type="submission" date="2025-08" db="UniProtKB">
        <authorList>
            <consortium name="Ensembl"/>
        </authorList>
    </citation>
    <scope>IDENTIFICATION</scope>
</reference>
<evidence type="ECO:0000256" key="9">
    <source>
        <dbReference type="SAM" id="MobiDB-lite"/>
    </source>
</evidence>
<feature type="transmembrane region" description="Helical" evidence="10">
    <location>
        <begin position="175"/>
        <end position="197"/>
    </location>
</feature>
<feature type="region of interest" description="Disordered" evidence="9">
    <location>
        <begin position="1"/>
        <end position="69"/>
    </location>
</feature>
<dbReference type="GO" id="GO:0097345">
    <property type="term" value="P:mitochondrial outer membrane permeabilization"/>
    <property type="evidence" value="ECO:0007669"/>
    <property type="project" value="TreeGrafter"/>
</dbReference>
<protein>
    <recommendedName>
        <fullName evidence="13">BCL2/adenovirus E1B 19 kDa protein-interacting protein 3-like</fullName>
    </recommendedName>
</protein>
<reference evidence="12" key="1">
    <citation type="submission" date="2016-04" db="EMBL/GenBank/DDBJ databases">
        <title>Polished mammalian reference genomes with single-molecule sequencing and chromosome conformation capture applied to the Capra hircus genome.</title>
        <authorList>
            <person name="Bickhart D.M."/>
            <person name="Koren S."/>
            <person name="Rosen B."/>
            <person name="Hastie A."/>
            <person name="Liachko I."/>
            <person name="Sullivan S.T."/>
            <person name="Burton J."/>
            <person name="Sayre B.L."/>
            <person name="Huson H.J."/>
            <person name="Lee J."/>
            <person name="Lam E."/>
            <person name="Kelley C.M."/>
            <person name="Hutchison J.L."/>
            <person name="Zhou Y."/>
            <person name="Sun J."/>
            <person name="Crisa A."/>
            <person name="Schwartz J.C."/>
            <person name="Hammond J.A."/>
            <person name="Schroeder S.G."/>
            <person name="Liu G.E."/>
            <person name="Dunham M."/>
            <person name="Shendure J."/>
            <person name="Sonstegard T.S."/>
            <person name="Phillippy A.M."/>
            <person name="Van Tassell C.P."/>
            <person name="Smith T.P."/>
        </authorList>
    </citation>
    <scope>NUCLEOTIDE SEQUENCE [LARGE SCALE GENOMIC DNA]</scope>
</reference>
<gene>
    <name evidence="11" type="primary">LOC102183495</name>
</gene>
<keyword evidence="7" id="KW-0496">Mitochondrion</keyword>
<name>A0A452FM12_CAPHI</name>
<organism evidence="11 12">
    <name type="scientific">Capra hircus</name>
    <name type="common">Goat</name>
    <dbReference type="NCBI Taxonomy" id="9925"/>
    <lineage>
        <taxon>Eukaryota</taxon>
        <taxon>Metazoa</taxon>
        <taxon>Chordata</taxon>
        <taxon>Craniata</taxon>
        <taxon>Vertebrata</taxon>
        <taxon>Euteleostomi</taxon>
        <taxon>Mammalia</taxon>
        <taxon>Eutheria</taxon>
        <taxon>Laurasiatheria</taxon>
        <taxon>Artiodactyla</taxon>
        <taxon>Ruminantia</taxon>
        <taxon>Pecora</taxon>
        <taxon>Bovidae</taxon>
        <taxon>Caprinae</taxon>
        <taxon>Capra</taxon>
    </lineage>
</organism>
<dbReference type="GO" id="GO:0005741">
    <property type="term" value="C:mitochondrial outer membrane"/>
    <property type="evidence" value="ECO:0007669"/>
    <property type="project" value="TreeGrafter"/>
</dbReference>
<feature type="compositionally biased region" description="Polar residues" evidence="9">
    <location>
        <begin position="23"/>
        <end position="35"/>
    </location>
</feature>
<accession>A0A452FM12</accession>
<evidence type="ECO:0000256" key="10">
    <source>
        <dbReference type="SAM" id="Phobius"/>
    </source>
</evidence>
<dbReference type="OMA" id="RECACSI"/>
<evidence type="ECO:0000256" key="5">
    <source>
        <dbReference type="ARBA" id="ARBA00022703"/>
    </source>
</evidence>
<dbReference type="GO" id="GO:0051607">
    <property type="term" value="P:defense response to virus"/>
    <property type="evidence" value="ECO:0007669"/>
    <property type="project" value="TreeGrafter"/>
</dbReference>
<evidence type="ECO:0000256" key="4">
    <source>
        <dbReference type="ARBA" id="ARBA00022692"/>
    </source>
</evidence>
<keyword evidence="8 10" id="KW-0472">Membrane</keyword>
<dbReference type="GO" id="GO:0005635">
    <property type="term" value="C:nuclear envelope"/>
    <property type="evidence" value="ECO:0007669"/>
    <property type="project" value="TreeGrafter"/>
</dbReference>
<comment type="subcellular location">
    <subcellularLocation>
        <location evidence="1">Membrane</location>
        <topology evidence="1">Single-pass membrane protein</topology>
    </subcellularLocation>
    <subcellularLocation>
        <location evidence="2">Mitochondrion membrane</location>
    </subcellularLocation>
</comment>
<evidence type="ECO:0000256" key="6">
    <source>
        <dbReference type="ARBA" id="ARBA00022989"/>
    </source>
</evidence>
<reference evidence="11" key="3">
    <citation type="submission" date="2025-09" db="UniProtKB">
        <authorList>
            <consortium name="Ensembl"/>
        </authorList>
    </citation>
    <scope>IDENTIFICATION</scope>
</reference>
<keyword evidence="5" id="KW-0053">Apoptosis</keyword>
<dbReference type="STRING" id="9925.ENSCHIP00000025441"/>
<evidence type="ECO:0000313" key="11">
    <source>
        <dbReference type="Ensembl" id="ENSCHIP00000025441.1"/>
    </source>
</evidence>
<dbReference type="Pfam" id="PF06553">
    <property type="entry name" value="BNIP3"/>
    <property type="match status" value="1"/>
</dbReference>
<feature type="compositionally biased region" description="Low complexity" evidence="9">
    <location>
        <begin position="41"/>
        <end position="50"/>
    </location>
</feature>
<keyword evidence="6 10" id="KW-1133">Transmembrane helix</keyword>
<dbReference type="Ensembl" id="ENSCHIT00000033303.1">
    <property type="protein sequence ID" value="ENSCHIP00000025441.1"/>
    <property type="gene ID" value="ENSCHIG00000022216.1"/>
</dbReference>
<proteinExistence type="inferred from homology"/>
<evidence type="ECO:0000256" key="2">
    <source>
        <dbReference type="ARBA" id="ARBA00004325"/>
    </source>
</evidence>
<dbReference type="PANTHER" id="PTHR15186:SF3">
    <property type="entry name" value="BCL2_ADENOVIRUS E1B 19 KDA PROTEIN-INTERACTING PROTEIN 3-LIKE"/>
    <property type="match status" value="1"/>
</dbReference>
<sequence>MSSHFVEQPPPPHNNNNCEEGEQSLTSPAGLNSSWVELPMNNSIGNDNGNGKNGGLEHVPSSSSIHNGDMEKILLDAQHESGQSSSRGSSHYGQIIFDVEMHTSKDHSSQSEEVAEREKEVDALKKSVDWVSDWSSRPENIPPKEFHFRHPKHSVSLSMRKSGAMKKGGIFSAEFLKMFIPSLFLSHVLALGLGIYIGKRLSAPSASTY</sequence>
<dbReference type="GeneTree" id="ENSGT00390000013415"/>
<evidence type="ECO:0000313" key="12">
    <source>
        <dbReference type="Proteomes" id="UP000291000"/>
    </source>
</evidence>
<dbReference type="GO" id="GO:0042802">
    <property type="term" value="F:identical protein binding"/>
    <property type="evidence" value="ECO:0007669"/>
    <property type="project" value="UniProtKB-ARBA"/>
</dbReference>
<dbReference type="InterPro" id="IPR010548">
    <property type="entry name" value="BNIP3"/>
</dbReference>
<dbReference type="AlphaFoldDB" id="A0A452FM12"/>
<evidence type="ECO:0000256" key="7">
    <source>
        <dbReference type="ARBA" id="ARBA00023128"/>
    </source>
</evidence>
<keyword evidence="4 10" id="KW-0812">Transmembrane</keyword>
<dbReference type="GO" id="GO:0043065">
    <property type="term" value="P:positive regulation of apoptotic process"/>
    <property type="evidence" value="ECO:0007669"/>
    <property type="project" value="InterPro"/>
</dbReference>
<comment type="similarity">
    <text evidence="3">Belongs to the NIP3 family.</text>
</comment>
<keyword evidence="12" id="KW-1185">Reference proteome</keyword>
<dbReference type="GO" id="GO:0005783">
    <property type="term" value="C:endoplasmic reticulum"/>
    <property type="evidence" value="ECO:0007669"/>
    <property type="project" value="TreeGrafter"/>
</dbReference>
<dbReference type="Gene3D" id="6.10.250.1020">
    <property type="match status" value="1"/>
</dbReference>
<evidence type="ECO:0008006" key="13">
    <source>
        <dbReference type="Google" id="ProtNLM"/>
    </source>
</evidence>
<dbReference type="PANTHER" id="PTHR15186">
    <property type="entry name" value="RE48077P"/>
    <property type="match status" value="1"/>
</dbReference>
<dbReference type="Bgee" id="ENSCHIG00000022216">
    <property type="expression patterns" value="Expressed in prefrontal cortex and 1 other cell type or tissue"/>
</dbReference>
<evidence type="ECO:0000256" key="8">
    <source>
        <dbReference type="ARBA" id="ARBA00023136"/>
    </source>
</evidence>